<organism evidence="17 18">
    <name type="scientific">Fulvivirga marina</name>
    <dbReference type="NCBI Taxonomy" id="2494733"/>
    <lineage>
        <taxon>Bacteria</taxon>
        <taxon>Pseudomonadati</taxon>
        <taxon>Bacteroidota</taxon>
        <taxon>Cytophagia</taxon>
        <taxon>Cytophagales</taxon>
        <taxon>Fulvivirgaceae</taxon>
        <taxon>Fulvivirga</taxon>
    </lineage>
</organism>
<evidence type="ECO:0000256" key="6">
    <source>
        <dbReference type="ARBA" id="ARBA00022729"/>
    </source>
</evidence>
<dbReference type="Pfam" id="PF00593">
    <property type="entry name" value="TonB_dep_Rec_b-barrel"/>
    <property type="match status" value="1"/>
</dbReference>
<gene>
    <name evidence="17" type="ORF">JMN32_09535</name>
</gene>
<proteinExistence type="inferred from homology"/>
<dbReference type="InterPro" id="IPR039426">
    <property type="entry name" value="TonB-dep_rcpt-like"/>
</dbReference>
<comment type="subcellular location">
    <subcellularLocation>
        <location evidence="1 12">Cell outer membrane</location>
        <topology evidence="1 12">Multi-pass membrane protein</topology>
    </subcellularLocation>
</comment>
<keyword evidence="4" id="KW-0410">Iron transport</keyword>
<keyword evidence="9 13" id="KW-0798">TonB box</keyword>
<evidence type="ECO:0000259" key="16">
    <source>
        <dbReference type="Pfam" id="PF07715"/>
    </source>
</evidence>
<evidence type="ECO:0000313" key="18">
    <source>
        <dbReference type="Proteomes" id="UP000614216"/>
    </source>
</evidence>
<protein>
    <submittedName>
        <fullName evidence="17">TonB-dependent receptor</fullName>
    </submittedName>
</protein>
<keyword evidence="7" id="KW-0408">Iron</keyword>
<evidence type="ECO:0000259" key="15">
    <source>
        <dbReference type="Pfam" id="PF00593"/>
    </source>
</evidence>
<evidence type="ECO:0000256" key="3">
    <source>
        <dbReference type="ARBA" id="ARBA00022452"/>
    </source>
</evidence>
<evidence type="ECO:0000256" key="2">
    <source>
        <dbReference type="ARBA" id="ARBA00022448"/>
    </source>
</evidence>
<dbReference type="AlphaFoldDB" id="A0A937KB83"/>
<evidence type="ECO:0000256" key="5">
    <source>
        <dbReference type="ARBA" id="ARBA00022692"/>
    </source>
</evidence>
<dbReference type="Proteomes" id="UP000614216">
    <property type="component" value="Unassembled WGS sequence"/>
</dbReference>
<evidence type="ECO:0000313" key="17">
    <source>
        <dbReference type="EMBL" id="MBL6446551.1"/>
    </source>
</evidence>
<evidence type="ECO:0000256" key="13">
    <source>
        <dbReference type="RuleBase" id="RU003357"/>
    </source>
</evidence>
<dbReference type="PANTHER" id="PTHR32552:SF68">
    <property type="entry name" value="FERRICHROME OUTER MEMBRANE TRANSPORTER_PHAGE RECEPTOR"/>
    <property type="match status" value="1"/>
</dbReference>
<evidence type="ECO:0000256" key="11">
    <source>
        <dbReference type="ARBA" id="ARBA00023237"/>
    </source>
</evidence>
<evidence type="ECO:0000256" key="9">
    <source>
        <dbReference type="ARBA" id="ARBA00023077"/>
    </source>
</evidence>
<evidence type="ECO:0000256" key="1">
    <source>
        <dbReference type="ARBA" id="ARBA00004571"/>
    </source>
</evidence>
<dbReference type="Pfam" id="PF13715">
    <property type="entry name" value="CarbopepD_reg_2"/>
    <property type="match status" value="1"/>
</dbReference>
<dbReference type="Gene3D" id="2.170.130.10">
    <property type="entry name" value="TonB-dependent receptor, plug domain"/>
    <property type="match status" value="1"/>
</dbReference>
<sequence length="814" mass="91831">MKVLFIAASLLMLSYVTHGQFVVKGTVKDAETGEVLPAANVFLGERVVPVGADGLFQFEKVNAGDYLLKVTFIGYNTHEQKLNITDNESLEVALTPDVYMTDEVIVSATRANDKTPTTFTVVNREEIEDNNLGQDLPFVLNWTPSLVTTSDAGAGVGYTGLRIRGSDATRINVTINGVPLNDSESQGVFWVDIPDIASSTENIQIQRGVGTSTNGAGAFGGTINLQTNIKQAKPYGELINSFGSFDTRRHTLGFGTGLIDDKWTFNGRLSKIASDGYIDRATSDLNSYYLSGGFYGKTTLVKALVFGGKERTYQSWYGTPEAVLENDIEGIEAVITNNGVSDAQAENLRTSGRTFNWYMYEDEVDDYQQDHYQLHLSQQLMSDFAANISLHYTHGRGYYEQFREGDDFEEYGLPNLTIGDTTITSTDLIRRRWLDNDFYGFTYSLDYQSKRLNAVLGGAYNIYKGDHFGEIIWAEFAQGTSIEQRYYDNTGDKNDFNVFMKVNYQLIEKLSAFGDLQYRNVKYNVAGLDNDQRLLGLSAKYDFFNPKFGFVYTLDASSNIYASYSIANREPVRSDFIDSPSRPEHETLRNLEVGFRRNTSGYQIQANYYLMDYENQLVLTGELNDVGSALRTNVRNSYRTGVEIQGRVYLLDWLRVMANATFSQNKIGSFREVIYDYGPAFDEYNIIENKYKDTDIAFSPNIIAGSQITFIPIRGLELSVLSKYVGKQYLDNTSNDNRSLDAYFVNDLRLMYTIHTDLIKDIAFTFQVNNVFDELYASNGYTFGYQGGADYVVRENYYYPQATRNFLASVALRF</sequence>
<evidence type="ECO:0000256" key="10">
    <source>
        <dbReference type="ARBA" id="ARBA00023136"/>
    </source>
</evidence>
<dbReference type="InterPro" id="IPR037066">
    <property type="entry name" value="Plug_dom_sf"/>
</dbReference>
<comment type="caution">
    <text evidence="17">The sequence shown here is derived from an EMBL/GenBank/DDBJ whole genome shotgun (WGS) entry which is preliminary data.</text>
</comment>
<keyword evidence="6 14" id="KW-0732">Signal</keyword>
<dbReference type="RefSeq" id="WP_202856084.1">
    <property type="nucleotide sequence ID" value="NZ_JAEUGD010000031.1"/>
</dbReference>
<evidence type="ECO:0000256" key="4">
    <source>
        <dbReference type="ARBA" id="ARBA00022496"/>
    </source>
</evidence>
<dbReference type="Pfam" id="PF07715">
    <property type="entry name" value="Plug"/>
    <property type="match status" value="1"/>
</dbReference>
<dbReference type="InterPro" id="IPR036942">
    <property type="entry name" value="Beta-barrel_TonB_sf"/>
</dbReference>
<keyword evidence="2 12" id="KW-0813">Transport</keyword>
<keyword evidence="18" id="KW-1185">Reference proteome</keyword>
<dbReference type="InterPro" id="IPR008969">
    <property type="entry name" value="CarboxyPept-like_regulatory"/>
</dbReference>
<comment type="similarity">
    <text evidence="12 13">Belongs to the TonB-dependent receptor family.</text>
</comment>
<feature type="domain" description="TonB-dependent receptor plug" evidence="16">
    <location>
        <begin position="113"/>
        <end position="222"/>
    </location>
</feature>
<dbReference type="EMBL" id="JAEUGD010000031">
    <property type="protein sequence ID" value="MBL6446551.1"/>
    <property type="molecule type" value="Genomic_DNA"/>
</dbReference>
<dbReference type="SUPFAM" id="SSF49464">
    <property type="entry name" value="Carboxypeptidase regulatory domain-like"/>
    <property type="match status" value="1"/>
</dbReference>
<keyword evidence="8" id="KW-0406">Ion transport</keyword>
<feature type="domain" description="TonB-dependent receptor-like beta-barrel" evidence="15">
    <location>
        <begin position="351"/>
        <end position="771"/>
    </location>
</feature>
<keyword evidence="10 12" id="KW-0472">Membrane</keyword>
<evidence type="ECO:0000256" key="8">
    <source>
        <dbReference type="ARBA" id="ARBA00023065"/>
    </source>
</evidence>
<dbReference type="GO" id="GO:0009279">
    <property type="term" value="C:cell outer membrane"/>
    <property type="evidence" value="ECO:0007669"/>
    <property type="project" value="UniProtKB-SubCell"/>
</dbReference>
<keyword evidence="5 12" id="KW-0812">Transmembrane</keyword>
<reference evidence="17" key="1">
    <citation type="submission" date="2021-01" db="EMBL/GenBank/DDBJ databases">
        <title>Fulvivirga kasyanovii gen. nov., sp nov., a novel member of the phylum Bacteroidetes isolated from seawater in a mussel farm.</title>
        <authorList>
            <person name="Zhao L.-H."/>
            <person name="Wang Z.-J."/>
        </authorList>
    </citation>
    <scope>NUCLEOTIDE SEQUENCE</scope>
    <source>
        <strain evidence="17">29W222</strain>
    </source>
</reference>
<evidence type="ECO:0000256" key="14">
    <source>
        <dbReference type="SAM" id="SignalP"/>
    </source>
</evidence>
<dbReference type="InterPro" id="IPR000531">
    <property type="entry name" value="Beta-barrel_TonB"/>
</dbReference>
<feature type="signal peptide" evidence="14">
    <location>
        <begin position="1"/>
        <end position="19"/>
    </location>
</feature>
<keyword evidence="3 12" id="KW-1134">Transmembrane beta strand</keyword>
<accession>A0A937KB83</accession>
<name>A0A937KB83_9BACT</name>
<dbReference type="GO" id="GO:0015344">
    <property type="term" value="F:siderophore uptake transmembrane transporter activity"/>
    <property type="evidence" value="ECO:0007669"/>
    <property type="project" value="TreeGrafter"/>
</dbReference>
<dbReference type="SUPFAM" id="SSF56935">
    <property type="entry name" value="Porins"/>
    <property type="match status" value="1"/>
</dbReference>
<dbReference type="PROSITE" id="PS52016">
    <property type="entry name" value="TONB_DEPENDENT_REC_3"/>
    <property type="match status" value="1"/>
</dbReference>
<dbReference type="Gene3D" id="2.60.40.1120">
    <property type="entry name" value="Carboxypeptidase-like, regulatory domain"/>
    <property type="match status" value="1"/>
</dbReference>
<evidence type="ECO:0000256" key="12">
    <source>
        <dbReference type="PROSITE-ProRule" id="PRU01360"/>
    </source>
</evidence>
<dbReference type="InterPro" id="IPR012910">
    <property type="entry name" value="Plug_dom"/>
</dbReference>
<evidence type="ECO:0000256" key="7">
    <source>
        <dbReference type="ARBA" id="ARBA00023004"/>
    </source>
</evidence>
<dbReference type="Gene3D" id="2.40.170.20">
    <property type="entry name" value="TonB-dependent receptor, beta-barrel domain"/>
    <property type="match status" value="1"/>
</dbReference>
<keyword evidence="11 12" id="KW-0998">Cell outer membrane</keyword>
<feature type="chain" id="PRO_5037389909" evidence="14">
    <location>
        <begin position="20"/>
        <end position="814"/>
    </location>
</feature>
<keyword evidence="17" id="KW-0675">Receptor</keyword>
<dbReference type="PANTHER" id="PTHR32552">
    <property type="entry name" value="FERRICHROME IRON RECEPTOR-RELATED"/>
    <property type="match status" value="1"/>
</dbReference>